<name>A0ACC1MZJ2_9HYPO</name>
<proteinExistence type="predicted"/>
<comment type="caution">
    <text evidence="1">The sequence shown here is derived from an EMBL/GenBank/DDBJ whole genome shotgun (WGS) entry which is preliminary data.</text>
</comment>
<protein>
    <submittedName>
        <fullName evidence="1">Uncharacterized protein</fullName>
    </submittedName>
</protein>
<keyword evidence="2" id="KW-1185">Reference proteome</keyword>
<evidence type="ECO:0000313" key="2">
    <source>
        <dbReference type="Proteomes" id="UP001143910"/>
    </source>
</evidence>
<organism evidence="1 2">
    <name type="scientific">Zarea fungicola</name>
    <dbReference type="NCBI Taxonomy" id="93591"/>
    <lineage>
        <taxon>Eukaryota</taxon>
        <taxon>Fungi</taxon>
        <taxon>Dikarya</taxon>
        <taxon>Ascomycota</taxon>
        <taxon>Pezizomycotina</taxon>
        <taxon>Sordariomycetes</taxon>
        <taxon>Hypocreomycetidae</taxon>
        <taxon>Hypocreales</taxon>
        <taxon>Cordycipitaceae</taxon>
        <taxon>Zarea</taxon>
    </lineage>
</organism>
<evidence type="ECO:0000313" key="1">
    <source>
        <dbReference type="EMBL" id="KAJ2971666.1"/>
    </source>
</evidence>
<sequence length="370" mass="39776">MAAADEPRTTPLTANVAATMTSDEASRGSNALNHSNTTTTLPTLASTEISSSNASVEGYWGDADAGGAVRQQSAVEGYNELQKELSRRHSTASGISKAKSTKGGLASALRKPKREFDVEADSQATRHNDDFQLDEFMRQGHLEKRHPESGESTKKVGVVFKNLTVKGAAMSSMTVRTLPQAILGTFGPDLYGHITKFIPALNLSKGSGPEIRNLINDFTGVVRPGEMMLVLGRPGSGCTTFLKTIANNRGGYIAVEGDVRYGGIDAEEMDKRYRGEVVYNPENDRHLPSLTVGQTLEFSLLTKTKKHDSGNIGLIVDSFLKMFSISHTKNTNVGDEYTRGVSGGERKRVSIAEALATKSTPSTTRARCAS</sequence>
<accession>A0ACC1MZJ2</accession>
<dbReference type="Proteomes" id="UP001143910">
    <property type="component" value="Unassembled WGS sequence"/>
</dbReference>
<dbReference type="EMBL" id="JANJQO010001298">
    <property type="protein sequence ID" value="KAJ2971666.1"/>
    <property type="molecule type" value="Genomic_DNA"/>
</dbReference>
<reference evidence="1" key="1">
    <citation type="submission" date="2022-08" db="EMBL/GenBank/DDBJ databases">
        <title>Genome Sequence of Lecanicillium fungicola.</title>
        <authorList>
            <person name="Buettner E."/>
        </authorList>
    </citation>
    <scope>NUCLEOTIDE SEQUENCE</scope>
    <source>
        <strain evidence="1">Babe33</strain>
    </source>
</reference>
<gene>
    <name evidence="1" type="ORF">NQ176_g7577</name>
</gene>